<dbReference type="GO" id="GO:0005814">
    <property type="term" value="C:centriole"/>
    <property type="evidence" value="ECO:0007669"/>
    <property type="project" value="UniProtKB-SubCell"/>
</dbReference>
<name>A0A183AQ30_9TREM</name>
<keyword evidence="7 9" id="KW-0175">Coiled coil</keyword>
<feature type="coiled-coil region" evidence="9">
    <location>
        <begin position="294"/>
        <end position="325"/>
    </location>
</feature>
<feature type="region of interest" description="Disordered" evidence="10">
    <location>
        <begin position="529"/>
        <end position="550"/>
    </location>
</feature>
<evidence type="ECO:0000256" key="6">
    <source>
        <dbReference type="ARBA" id="ARBA00022794"/>
    </source>
</evidence>
<dbReference type="WBParaSite" id="ECPE_0000909301-mRNA-1">
    <property type="protein sequence ID" value="ECPE_0000909301-mRNA-1"/>
    <property type="gene ID" value="ECPE_0000909301"/>
</dbReference>
<dbReference type="AlphaFoldDB" id="A0A183AQ30"/>
<evidence type="ECO:0000256" key="10">
    <source>
        <dbReference type="SAM" id="MobiDB-lite"/>
    </source>
</evidence>
<comment type="similarity">
    <text evidence="2">Belongs to the CEP162 family.</text>
</comment>
<evidence type="ECO:0000256" key="9">
    <source>
        <dbReference type="SAM" id="Coils"/>
    </source>
</evidence>
<keyword evidence="5" id="KW-0493">Microtubule</keyword>
<protein>
    <recommendedName>
        <fullName evidence="3">Centrosomal protein of 162 kDa</fullName>
    </recommendedName>
</protein>
<keyword evidence="4" id="KW-0963">Cytoplasm</keyword>
<evidence type="ECO:0000256" key="3">
    <source>
        <dbReference type="ARBA" id="ARBA00021406"/>
    </source>
</evidence>
<dbReference type="OrthoDB" id="2157184at2759"/>
<evidence type="ECO:0000256" key="7">
    <source>
        <dbReference type="ARBA" id="ARBA00023054"/>
    </source>
</evidence>
<dbReference type="PANTHER" id="PTHR34031">
    <property type="entry name" value="CENTROSOMAL PROTEIN OF 162 KDA"/>
    <property type="match status" value="1"/>
</dbReference>
<feature type="compositionally biased region" description="Polar residues" evidence="10">
    <location>
        <begin position="84"/>
        <end position="104"/>
    </location>
</feature>
<evidence type="ECO:0000313" key="13">
    <source>
        <dbReference type="WBParaSite" id="ECPE_0000909301-mRNA-1"/>
    </source>
</evidence>
<keyword evidence="8" id="KW-0206">Cytoskeleton</keyword>
<dbReference type="GO" id="GO:0060271">
    <property type="term" value="P:cilium assembly"/>
    <property type="evidence" value="ECO:0007669"/>
    <property type="project" value="TreeGrafter"/>
</dbReference>
<evidence type="ECO:0000256" key="5">
    <source>
        <dbReference type="ARBA" id="ARBA00022701"/>
    </source>
</evidence>
<accession>A0A183AQ30</accession>
<evidence type="ECO:0000313" key="11">
    <source>
        <dbReference type="EMBL" id="VDP84704.1"/>
    </source>
</evidence>
<dbReference type="Proteomes" id="UP000272942">
    <property type="component" value="Unassembled WGS sequence"/>
</dbReference>
<dbReference type="EMBL" id="UZAN01046866">
    <property type="protein sequence ID" value="VDP84704.1"/>
    <property type="molecule type" value="Genomic_DNA"/>
</dbReference>
<evidence type="ECO:0000256" key="4">
    <source>
        <dbReference type="ARBA" id="ARBA00022490"/>
    </source>
</evidence>
<sequence>MQTELLSDKILDPTHILICTQTVHLNSVVTFKLQSEVAMLREQQTKREAELRSSYDAELFRLQNVITRFQNTRNSVDQTAHSISSRLQSASNTSPRLNAASTRPGQPDETNEASEQIARLQSELERQDQLIAGYQRENERLYTEIKQYNKENQPTREMVETAERLASENASLRVELERVEEQNRQRAKRIEELLQDDHYRNQANRITELEQIVSCLNINLRNTQQELDAARLEIHNRDQKVRQLTTEHKHLTETLECERYENRVEREKLQESHRDTVEELQRKLQWYLENQALVNRDQAKLQAQLKEMTNLKEKLIQTQSQLSDNNKFKQPPGEPNHYEDRIKALMEQQTRKQGPSRRHSVEVQTTPVTLHPHSSIDDTSLAATMVNYEEPQTVHRLLEKLRSQIGHLKYELADRQRAIDELQRISCLNTSTGPEAQGTKGVTRYTGTKHVTGASVRPARKTTSAFVRVPPRQINMVIPHAQPTAQKRVFTRSQNRTNRLEDLEENLTEMATARLELQDRINELENQMSQMHERGPTPRKVVTREATTSTDGIRTTDEQIGARKEEIKRLERELDKQTCVIVELQTELDRIRRDSHSQTGLWKRPDSIETSNRFDHWTRTNRDLMNELARERERSGALERQLVTLKSLHQVRIADQPVHQALSKLFDQLCAVEQASHAARKTVW</sequence>
<keyword evidence="6" id="KW-0970">Cilium biogenesis/degradation</keyword>
<organism evidence="13">
    <name type="scientific">Echinostoma caproni</name>
    <dbReference type="NCBI Taxonomy" id="27848"/>
    <lineage>
        <taxon>Eukaryota</taxon>
        <taxon>Metazoa</taxon>
        <taxon>Spiralia</taxon>
        <taxon>Lophotrochozoa</taxon>
        <taxon>Platyhelminthes</taxon>
        <taxon>Trematoda</taxon>
        <taxon>Digenea</taxon>
        <taxon>Plagiorchiida</taxon>
        <taxon>Echinostomata</taxon>
        <taxon>Echinostomatoidea</taxon>
        <taxon>Echinostomatidae</taxon>
        <taxon>Echinostoma</taxon>
    </lineage>
</organism>
<dbReference type="GO" id="GO:0005879">
    <property type="term" value="C:axonemal microtubule"/>
    <property type="evidence" value="ECO:0007669"/>
    <property type="project" value="TreeGrafter"/>
</dbReference>
<feature type="region of interest" description="Disordered" evidence="10">
    <location>
        <begin position="84"/>
        <end position="114"/>
    </location>
</feature>
<proteinExistence type="inferred from homology"/>
<evidence type="ECO:0000313" key="12">
    <source>
        <dbReference type="Proteomes" id="UP000272942"/>
    </source>
</evidence>
<dbReference type="PANTHER" id="PTHR34031:SF1">
    <property type="entry name" value="CENTROSOMAL PROTEIN OF 162 KDA"/>
    <property type="match status" value="1"/>
</dbReference>
<reference evidence="13" key="1">
    <citation type="submission" date="2016-06" db="UniProtKB">
        <authorList>
            <consortium name="WormBaseParasite"/>
        </authorList>
    </citation>
    <scope>IDENTIFICATION</scope>
</reference>
<evidence type="ECO:0000256" key="2">
    <source>
        <dbReference type="ARBA" id="ARBA00009485"/>
    </source>
</evidence>
<dbReference type="InterPro" id="IPR038774">
    <property type="entry name" value="CEP162-like"/>
</dbReference>
<gene>
    <name evidence="11" type="ORF">ECPE_LOCUS9065</name>
</gene>
<keyword evidence="12" id="KW-1185">Reference proteome</keyword>
<evidence type="ECO:0000256" key="8">
    <source>
        <dbReference type="ARBA" id="ARBA00023212"/>
    </source>
</evidence>
<reference evidence="11 12" key="2">
    <citation type="submission" date="2018-11" db="EMBL/GenBank/DDBJ databases">
        <authorList>
            <consortium name="Pathogen Informatics"/>
        </authorList>
    </citation>
    <scope>NUCLEOTIDE SEQUENCE [LARGE SCALE GENOMIC DNA]</scope>
    <source>
        <strain evidence="11 12">Egypt</strain>
    </source>
</reference>
<evidence type="ECO:0000256" key="1">
    <source>
        <dbReference type="ARBA" id="ARBA00004114"/>
    </source>
</evidence>
<comment type="subcellular location">
    <subcellularLocation>
        <location evidence="1">Cytoplasm</location>
        <location evidence="1">Cytoskeleton</location>
        <location evidence="1">Microtubule organizing center</location>
        <location evidence="1">Centrosome</location>
        <location evidence="1">Centriole</location>
    </subcellularLocation>
</comment>